<proteinExistence type="predicted"/>
<dbReference type="AlphaFoldDB" id="A0A6J4M9I3"/>
<reference evidence="2" key="1">
    <citation type="submission" date="2020-02" db="EMBL/GenBank/DDBJ databases">
        <authorList>
            <person name="Meier V. D."/>
        </authorList>
    </citation>
    <scope>NUCLEOTIDE SEQUENCE</scope>
    <source>
        <strain evidence="2">AVDCRST_MAG84</strain>
    </source>
</reference>
<feature type="compositionally biased region" description="Polar residues" evidence="1">
    <location>
        <begin position="26"/>
        <end position="35"/>
    </location>
</feature>
<protein>
    <submittedName>
        <fullName evidence="2">Uncharacterized protein</fullName>
    </submittedName>
</protein>
<dbReference type="EMBL" id="CADCTZ010000563">
    <property type="protein sequence ID" value="CAA9353187.1"/>
    <property type="molecule type" value="Genomic_DNA"/>
</dbReference>
<sequence>DDAANPQFPGSFFFLGKRGCFRKDSNSLAQPASNRKSAKTGL</sequence>
<evidence type="ECO:0000313" key="2">
    <source>
        <dbReference type="EMBL" id="CAA9353187.1"/>
    </source>
</evidence>
<feature type="non-terminal residue" evidence="2">
    <location>
        <position position="1"/>
    </location>
</feature>
<name>A0A6J4M9I3_9CYAN</name>
<organism evidence="2">
    <name type="scientific">uncultured Microcoleus sp</name>
    <dbReference type="NCBI Taxonomy" id="259945"/>
    <lineage>
        <taxon>Bacteria</taxon>
        <taxon>Bacillati</taxon>
        <taxon>Cyanobacteriota</taxon>
        <taxon>Cyanophyceae</taxon>
        <taxon>Oscillatoriophycideae</taxon>
        <taxon>Oscillatoriales</taxon>
        <taxon>Microcoleaceae</taxon>
        <taxon>Microcoleus</taxon>
        <taxon>environmental samples</taxon>
    </lineage>
</organism>
<gene>
    <name evidence="2" type="ORF">AVDCRST_MAG84-2974</name>
</gene>
<evidence type="ECO:0000256" key="1">
    <source>
        <dbReference type="SAM" id="MobiDB-lite"/>
    </source>
</evidence>
<accession>A0A6J4M9I3</accession>
<feature type="non-terminal residue" evidence="2">
    <location>
        <position position="42"/>
    </location>
</feature>
<feature type="region of interest" description="Disordered" evidence="1">
    <location>
        <begin position="23"/>
        <end position="42"/>
    </location>
</feature>